<accession>A0ABQ4Y4Z6</accession>
<organism evidence="8 9">
    <name type="scientific">Tanacetum coccineum</name>
    <dbReference type="NCBI Taxonomy" id="301880"/>
    <lineage>
        <taxon>Eukaryota</taxon>
        <taxon>Viridiplantae</taxon>
        <taxon>Streptophyta</taxon>
        <taxon>Embryophyta</taxon>
        <taxon>Tracheophyta</taxon>
        <taxon>Spermatophyta</taxon>
        <taxon>Magnoliopsida</taxon>
        <taxon>eudicotyledons</taxon>
        <taxon>Gunneridae</taxon>
        <taxon>Pentapetalae</taxon>
        <taxon>asterids</taxon>
        <taxon>campanulids</taxon>
        <taxon>Asterales</taxon>
        <taxon>Asteraceae</taxon>
        <taxon>Asteroideae</taxon>
        <taxon>Anthemideae</taxon>
        <taxon>Anthemidinae</taxon>
        <taxon>Tanacetum</taxon>
    </lineage>
</organism>
<reference evidence="8" key="2">
    <citation type="submission" date="2022-01" db="EMBL/GenBank/DDBJ databases">
        <authorList>
            <person name="Yamashiro T."/>
            <person name="Shiraishi A."/>
            <person name="Satake H."/>
            <person name="Nakayama K."/>
        </authorList>
    </citation>
    <scope>NUCLEOTIDE SEQUENCE</scope>
</reference>
<evidence type="ECO:0000259" key="7">
    <source>
        <dbReference type="Pfam" id="PF17917"/>
    </source>
</evidence>
<dbReference type="CDD" id="cd09274">
    <property type="entry name" value="RNase_HI_RT_Ty3"/>
    <property type="match status" value="1"/>
</dbReference>
<dbReference type="PANTHER" id="PTHR37984">
    <property type="entry name" value="PROTEIN CBG26694"/>
    <property type="match status" value="1"/>
</dbReference>
<dbReference type="PANTHER" id="PTHR37984:SF5">
    <property type="entry name" value="PROTEIN NYNRIN-LIKE"/>
    <property type="match status" value="1"/>
</dbReference>
<evidence type="ECO:0000313" key="9">
    <source>
        <dbReference type="Proteomes" id="UP001151760"/>
    </source>
</evidence>
<dbReference type="Pfam" id="PF17917">
    <property type="entry name" value="RT_RNaseH"/>
    <property type="match status" value="1"/>
</dbReference>
<protein>
    <submittedName>
        <fullName evidence="8">Reverse transcriptase domain-containing protein</fullName>
    </submittedName>
</protein>
<keyword evidence="5" id="KW-0378">Hydrolase</keyword>
<dbReference type="EMBL" id="BQNB010010100">
    <property type="protein sequence ID" value="GJS72733.1"/>
    <property type="molecule type" value="Genomic_DNA"/>
</dbReference>
<keyword evidence="2" id="KW-0548">Nucleotidyltransferase</keyword>
<dbReference type="Gene3D" id="3.30.420.10">
    <property type="entry name" value="Ribonuclease H-like superfamily/Ribonuclease H"/>
    <property type="match status" value="1"/>
</dbReference>
<dbReference type="InterPro" id="IPR043128">
    <property type="entry name" value="Rev_trsase/Diguanyl_cyclase"/>
</dbReference>
<dbReference type="InterPro" id="IPR041373">
    <property type="entry name" value="RT_RNaseH"/>
</dbReference>
<comment type="caution">
    <text evidence="8">The sequence shown here is derived from an EMBL/GenBank/DDBJ whole genome shotgun (WGS) entry which is preliminary data.</text>
</comment>
<evidence type="ECO:0000256" key="4">
    <source>
        <dbReference type="ARBA" id="ARBA00022759"/>
    </source>
</evidence>
<keyword evidence="9" id="KW-1185">Reference proteome</keyword>
<dbReference type="SUPFAM" id="SSF56672">
    <property type="entry name" value="DNA/RNA polymerases"/>
    <property type="match status" value="1"/>
</dbReference>
<evidence type="ECO:0000256" key="3">
    <source>
        <dbReference type="ARBA" id="ARBA00022722"/>
    </source>
</evidence>
<dbReference type="GO" id="GO:0003964">
    <property type="term" value="F:RNA-directed DNA polymerase activity"/>
    <property type="evidence" value="ECO:0007669"/>
    <property type="project" value="UniProtKB-KW"/>
</dbReference>
<reference evidence="8" key="1">
    <citation type="journal article" date="2022" name="Int. J. Mol. Sci.">
        <title>Draft Genome of Tanacetum Coccineum: Genomic Comparison of Closely Related Tanacetum-Family Plants.</title>
        <authorList>
            <person name="Yamashiro T."/>
            <person name="Shiraishi A."/>
            <person name="Nakayama K."/>
            <person name="Satake H."/>
        </authorList>
    </citation>
    <scope>NUCLEOTIDE SEQUENCE</scope>
</reference>
<evidence type="ECO:0000256" key="6">
    <source>
        <dbReference type="ARBA" id="ARBA00022918"/>
    </source>
</evidence>
<keyword evidence="1" id="KW-0808">Transferase</keyword>
<feature type="domain" description="Reverse transcriptase RNase H-like" evidence="7">
    <location>
        <begin position="115"/>
        <end position="218"/>
    </location>
</feature>
<gene>
    <name evidence="8" type="ORF">Tco_0705574</name>
</gene>
<name>A0ABQ4Y4Z6_9ASTR</name>
<evidence type="ECO:0000256" key="2">
    <source>
        <dbReference type="ARBA" id="ARBA00022695"/>
    </source>
</evidence>
<sequence>MQTSSSCSKLGKVSLRGDRRNCAWSQSLQCRIRVDNAKIDVIAKLPPPTNVKGVRSFLGHERFYRRFIKYFSKISHPMTKLIEKESVFDFNEECIKAFKTLKEKLRNAPIMVSPDWSQLFKLMCDASDFAVGAVLGKRDGKHFRPIHFASKTLRNAQQNYTVTKKELLVVDFAFDKFRSYLILSKTIVFTDHSTIIYLFTKQDAKPRLIHWILLLQEFDIEIKNKKGAENVVVDHLSRLKNLNLTKLRDEDINDNFHDETLMNILSKDEEIPWFADFANYLGTLWSFTTTKKVFDASFYWPNIFKEAHTLAQNCDICQRSGSLSRRDEMPQNSIQVSKIFDIWGIDFIGPFPKSHKFEYILVAIDYVSKWAEAEALPTNYARVIINFLKKTLLSFSYSKSFNK</sequence>
<keyword evidence="3" id="KW-0540">Nuclease</keyword>
<dbReference type="InterPro" id="IPR036397">
    <property type="entry name" value="RNaseH_sf"/>
</dbReference>
<dbReference type="InterPro" id="IPR012337">
    <property type="entry name" value="RNaseH-like_sf"/>
</dbReference>
<proteinExistence type="predicted"/>
<keyword evidence="4" id="KW-0255">Endonuclease</keyword>
<evidence type="ECO:0000313" key="8">
    <source>
        <dbReference type="EMBL" id="GJS72733.1"/>
    </source>
</evidence>
<dbReference type="InterPro" id="IPR050951">
    <property type="entry name" value="Retrovirus_Pol_polyprotein"/>
</dbReference>
<evidence type="ECO:0000256" key="1">
    <source>
        <dbReference type="ARBA" id="ARBA00022679"/>
    </source>
</evidence>
<dbReference type="InterPro" id="IPR043502">
    <property type="entry name" value="DNA/RNA_pol_sf"/>
</dbReference>
<evidence type="ECO:0000256" key="5">
    <source>
        <dbReference type="ARBA" id="ARBA00022801"/>
    </source>
</evidence>
<dbReference type="Gene3D" id="3.30.70.270">
    <property type="match status" value="1"/>
</dbReference>
<dbReference type="Proteomes" id="UP001151760">
    <property type="component" value="Unassembled WGS sequence"/>
</dbReference>
<keyword evidence="6 8" id="KW-0695">RNA-directed DNA polymerase</keyword>
<dbReference type="SUPFAM" id="SSF53098">
    <property type="entry name" value="Ribonuclease H-like"/>
    <property type="match status" value="1"/>
</dbReference>